<comment type="caution">
    <text evidence="1">The sequence shown here is derived from an EMBL/GenBank/DDBJ whole genome shotgun (WGS) entry which is preliminary data.</text>
</comment>
<gene>
    <name evidence="1" type="ORF">RHSIM_Rhsim12G0214800</name>
</gene>
<dbReference type="EMBL" id="WJXA01000012">
    <property type="protein sequence ID" value="KAF7123327.1"/>
    <property type="molecule type" value="Genomic_DNA"/>
</dbReference>
<keyword evidence="2" id="KW-1185">Reference proteome</keyword>
<name>A0A834G0S6_RHOSS</name>
<evidence type="ECO:0000313" key="2">
    <source>
        <dbReference type="Proteomes" id="UP000626092"/>
    </source>
</evidence>
<accession>A0A834G0S6</accession>
<dbReference type="AlphaFoldDB" id="A0A834G0S6"/>
<dbReference type="Proteomes" id="UP000626092">
    <property type="component" value="Unassembled WGS sequence"/>
</dbReference>
<proteinExistence type="predicted"/>
<sequence length="78" mass="8483">MSAVIRASKAHSEFELISYIQSKVLEHLDVPLLAFSTWRKPFPGSLKINCDVAVPVGSAKAIVAMVVRNNSDVSLSEL</sequence>
<organism evidence="1 2">
    <name type="scientific">Rhododendron simsii</name>
    <name type="common">Sims's rhododendron</name>
    <dbReference type="NCBI Taxonomy" id="118357"/>
    <lineage>
        <taxon>Eukaryota</taxon>
        <taxon>Viridiplantae</taxon>
        <taxon>Streptophyta</taxon>
        <taxon>Embryophyta</taxon>
        <taxon>Tracheophyta</taxon>
        <taxon>Spermatophyta</taxon>
        <taxon>Magnoliopsida</taxon>
        <taxon>eudicotyledons</taxon>
        <taxon>Gunneridae</taxon>
        <taxon>Pentapetalae</taxon>
        <taxon>asterids</taxon>
        <taxon>Ericales</taxon>
        <taxon>Ericaceae</taxon>
        <taxon>Ericoideae</taxon>
        <taxon>Rhodoreae</taxon>
        <taxon>Rhododendron</taxon>
    </lineage>
</organism>
<evidence type="ECO:0000313" key="1">
    <source>
        <dbReference type="EMBL" id="KAF7123327.1"/>
    </source>
</evidence>
<protein>
    <submittedName>
        <fullName evidence="1">Uncharacterized protein</fullName>
    </submittedName>
</protein>
<reference evidence="1" key="1">
    <citation type="submission" date="2019-11" db="EMBL/GenBank/DDBJ databases">
        <authorList>
            <person name="Liu Y."/>
            <person name="Hou J."/>
            <person name="Li T.-Q."/>
            <person name="Guan C.-H."/>
            <person name="Wu X."/>
            <person name="Wu H.-Z."/>
            <person name="Ling F."/>
            <person name="Zhang R."/>
            <person name="Shi X.-G."/>
            <person name="Ren J.-P."/>
            <person name="Chen E.-F."/>
            <person name="Sun J.-M."/>
        </authorList>
    </citation>
    <scope>NUCLEOTIDE SEQUENCE</scope>
    <source>
        <strain evidence="1">Adult_tree_wgs_1</strain>
        <tissue evidence="1">Leaves</tissue>
    </source>
</reference>